<dbReference type="AlphaFoldDB" id="G3AEQ6"/>
<dbReference type="OrthoDB" id="629492at2759"/>
<comment type="catalytic activity">
    <reaction evidence="1">
        <text>S-ubiquitinyl-[E2 ubiquitin-conjugating enzyme]-L-cysteine + [acceptor protein]-L-lysine = [E2 ubiquitin-conjugating enzyme]-L-cysteine + N(6)-ubiquitinyl-[acceptor protein]-L-lysine.</text>
        <dbReference type="EC" id="2.3.2.27"/>
    </reaction>
</comment>
<proteinExistence type="predicted"/>
<accession>G3AEQ6</accession>
<dbReference type="Gene3D" id="3.30.40.10">
    <property type="entry name" value="Zinc/RING finger domain, C3HC4 (zinc finger)"/>
    <property type="match status" value="1"/>
</dbReference>
<dbReference type="EC" id="2.3.2.27" evidence="2"/>
<dbReference type="KEGG" id="spaa:SPAPADRAFT_58885"/>
<dbReference type="GO" id="GO:0071218">
    <property type="term" value="P:cellular response to misfolded protein"/>
    <property type="evidence" value="ECO:0007669"/>
    <property type="project" value="TreeGrafter"/>
</dbReference>
<dbReference type="PROSITE" id="PS51698">
    <property type="entry name" value="U_BOX"/>
    <property type="match status" value="1"/>
</dbReference>
<dbReference type="OMA" id="HESHIIN"/>
<dbReference type="HOGENOM" id="CLU_102997_0_0_1"/>
<reference evidence="7 8" key="1">
    <citation type="journal article" date="2011" name="Proc. Natl. Acad. Sci. U.S.A.">
        <title>Comparative genomics of xylose-fermenting fungi for enhanced biofuel production.</title>
        <authorList>
            <person name="Wohlbach D.J."/>
            <person name="Kuo A."/>
            <person name="Sato T.K."/>
            <person name="Potts K.M."/>
            <person name="Salamov A.A."/>
            <person name="LaButti K.M."/>
            <person name="Sun H."/>
            <person name="Clum A."/>
            <person name="Pangilinan J.L."/>
            <person name="Lindquist E.A."/>
            <person name="Lucas S."/>
            <person name="Lapidus A."/>
            <person name="Jin M."/>
            <person name="Gunawan C."/>
            <person name="Balan V."/>
            <person name="Dale B.E."/>
            <person name="Jeffries T.W."/>
            <person name="Zinkel R."/>
            <person name="Barry K.W."/>
            <person name="Grigoriev I.V."/>
            <person name="Gasch A.P."/>
        </authorList>
    </citation>
    <scope>NUCLEOTIDE SEQUENCE [LARGE SCALE GENOMIC DNA]</scope>
    <source>
        <strain evidence="8">NRRL Y-27907 / 11-Y1</strain>
    </source>
</reference>
<evidence type="ECO:0000256" key="5">
    <source>
        <dbReference type="ARBA" id="ARBA00022786"/>
    </source>
</evidence>
<keyword evidence="3" id="KW-0808">Transferase</keyword>
<dbReference type="GO" id="GO:0005737">
    <property type="term" value="C:cytoplasm"/>
    <property type="evidence" value="ECO:0007669"/>
    <property type="project" value="TreeGrafter"/>
</dbReference>
<gene>
    <name evidence="7" type="ORF">SPAPADRAFT_58885</name>
</gene>
<keyword evidence="4" id="KW-0677">Repeat</keyword>
<feature type="domain" description="U-box" evidence="6">
    <location>
        <begin position="157"/>
        <end position="230"/>
    </location>
</feature>
<dbReference type="PANTHER" id="PTHR46803">
    <property type="entry name" value="E3 UBIQUITIN-PROTEIN LIGASE CHIP"/>
    <property type="match status" value="1"/>
</dbReference>
<sequence length="230" mass="26492">MALLYIVKLIFNSSNTPQPTPAQRGKTLKGKPQDLAPHVHNDIVIIKQQLKQYETSFYAKIFKLVESNHLRQQKSLQIKYPNANDAQYHQALFNMYKSHLQEYIDLLDLFKNNYTKTLYSDVLAKKQDGVIYSDCISLINEKVAAGIKDKFDKLVDDAPEHLLDPISLCLFEDPVITPSGITYEKCHLLAHLHKRGNYDPLTREPLFEDQLYPNLIVKDSVEEYKKSLAV</sequence>
<dbReference type="STRING" id="619300.G3AEQ6"/>
<dbReference type="GO" id="GO:0043161">
    <property type="term" value="P:proteasome-mediated ubiquitin-dependent protein catabolic process"/>
    <property type="evidence" value="ECO:0007669"/>
    <property type="project" value="TreeGrafter"/>
</dbReference>
<evidence type="ECO:0000256" key="2">
    <source>
        <dbReference type="ARBA" id="ARBA00012483"/>
    </source>
</evidence>
<dbReference type="Proteomes" id="UP000000709">
    <property type="component" value="Unassembled WGS sequence"/>
</dbReference>
<dbReference type="GO" id="GO:0051087">
    <property type="term" value="F:protein-folding chaperone binding"/>
    <property type="evidence" value="ECO:0007669"/>
    <property type="project" value="TreeGrafter"/>
</dbReference>
<name>G3AEQ6_SPAPN</name>
<dbReference type="GO" id="GO:0000209">
    <property type="term" value="P:protein polyubiquitination"/>
    <property type="evidence" value="ECO:0007669"/>
    <property type="project" value="TreeGrafter"/>
</dbReference>
<evidence type="ECO:0000256" key="3">
    <source>
        <dbReference type="ARBA" id="ARBA00022679"/>
    </source>
</evidence>
<dbReference type="eggNOG" id="KOG4642">
    <property type="taxonomic scope" value="Eukaryota"/>
</dbReference>
<evidence type="ECO:0000259" key="6">
    <source>
        <dbReference type="PROSITE" id="PS51698"/>
    </source>
</evidence>
<protein>
    <recommendedName>
        <fullName evidence="2">RING-type E3 ubiquitin transferase</fullName>
        <ecNumber evidence="2">2.3.2.27</ecNumber>
    </recommendedName>
</protein>
<dbReference type="InterPro" id="IPR003613">
    <property type="entry name" value="Ubox_domain"/>
</dbReference>
<dbReference type="GO" id="GO:0045862">
    <property type="term" value="P:positive regulation of proteolysis"/>
    <property type="evidence" value="ECO:0007669"/>
    <property type="project" value="TreeGrafter"/>
</dbReference>
<dbReference type="GO" id="GO:0006515">
    <property type="term" value="P:protein quality control for misfolded or incompletely synthesized proteins"/>
    <property type="evidence" value="ECO:0007669"/>
    <property type="project" value="TreeGrafter"/>
</dbReference>
<dbReference type="PANTHER" id="PTHR46803:SF2">
    <property type="entry name" value="E3 UBIQUITIN-PROTEIN LIGASE CHIP"/>
    <property type="match status" value="1"/>
</dbReference>
<dbReference type="GO" id="GO:0061630">
    <property type="term" value="F:ubiquitin protein ligase activity"/>
    <property type="evidence" value="ECO:0007669"/>
    <property type="project" value="UniProtKB-EC"/>
</dbReference>
<dbReference type="InterPro" id="IPR013083">
    <property type="entry name" value="Znf_RING/FYVE/PHD"/>
</dbReference>
<dbReference type="GeneID" id="18872662"/>
<dbReference type="EMBL" id="GL996499">
    <property type="protein sequence ID" value="EGW35682.1"/>
    <property type="molecule type" value="Genomic_DNA"/>
</dbReference>
<dbReference type="Pfam" id="PF04564">
    <property type="entry name" value="U-box"/>
    <property type="match status" value="1"/>
</dbReference>
<evidence type="ECO:0000256" key="4">
    <source>
        <dbReference type="ARBA" id="ARBA00022737"/>
    </source>
</evidence>
<evidence type="ECO:0000313" key="7">
    <source>
        <dbReference type="EMBL" id="EGW35682.1"/>
    </source>
</evidence>
<evidence type="ECO:0000256" key="1">
    <source>
        <dbReference type="ARBA" id="ARBA00000900"/>
    </source>
</evidence>
<dbReference type="RefSeq" id="XP_007373094.1">
    <property type="nucleotide sequence ID" value="XM_007373032.1"/>
</dbReference>
<evidence type="ECO:0000313" key="8">
    <source>
        <dbReference type="Proteomes" id="UP000000709"/>
    </source>
</evidence>
<dbReference type="SUPFAM" id="SSF57850">
    <property type="entry name" value="RING/U-box"/>
    <property type="match status" value="1"/>
</dbReference>
<dbReference type="InParanoid" id="G3AEQ6"/>
<keyword evidence="5" id="KW-0833">Ubl conjugation pathway</keyword>
<dbReference type="SMART" id="SM00504">
    <property type="entry name" value="Ubox"/>
    <property type="match status" value="1"/>
</dbReference>
<keyword evidence="8" id="KW-1185">Reference proteome</keyword>
<organism evidence="8">
    <name type="scientific">Spathaspora passalidarum (strain NRRL Y-27907 / 11-Y1)</name>
    <dbReference type="NCBI Taxonomy" id="619300"/>
    <lineage>
        <taxon>Eukaryota</taxon>
        <taxon>Fungi</taxon>
        <taxon>Dikarya</taxon>
        <taxon>Ascomycota</taxon>
        <taxon>Saccharomycotina</taxon>
        <taxon>Pichiomycetes</taxon>
        <taxon>Debaryomycetaceae</taxon>
        <taxon>Spathaspora</taxon>
    </lineage>
</organism>